<evidence type="ECO:0000256" key="4">
    <source>
        <dbReference type="ARBA" id="ARBA00022737"/>
    </source>
</evidence>
<evidence type="ECO:0000256" key="5">
    <source>
        <dbReference type="SAM" id="MobiDB-lite"/>
    </source>
</evidence>
<feature type="compositionally biased region" description="Basic and acidic residues" evidence="5">
    <location>
        <begin position="43"/>
        <end position="110"/>
    </location>
</feature>
<dbReference type="STRING" id="50376.A0A517LP16"/>
<evidence type="ECO:0000256" key="1">
    <source>
        <dbReference type="ARBA" id="ARBA00004613"/>
    </source>
</evidence>
<evidence type="ECO:0000256" key="6">
    <source>
        <dbReference type="SAM" id="SignalP"/>
    </source>
</evidence>
<keyword evidence="2" id="KW-0964">Secreted</keyword>
<dbReference type="GO" id="GO:0005576">
    <property type="term" value="C:extracellular region"/>
    <property type="evidence" value="ECO:0007669"/>
    <property type="project" value="UniProtKB-SubCell"/>
</dbReference>
<reference evidence="7 8" key="1">
    <citation type="submission" date="2019-07" db="EMBL/GenBank/DDBJ databases">
        <title>Finished genome of Venturia effusa.</title>
        <authorList>
            <person name="Young C.A."/>
            <person name="Cox M.P."/>
            <person name="Ganley A.R.D."/>
            <person name="David W.J."/>
        </authorList>
    </citation>
    <scope>NUCLEOTIDE SEQUENCE [LARGE SCALE GENOMIC DNA]</scope>
    <source>
        <strain evidence="8">albino</strain>
    </source>
</reference>
<keyword evidence="8" id="KW-1185">Reference proteome</keyword>
<protein>
    <recommendedName>
        <fullName evidence="9">Leucine-rich repeat-containing N-terminal plant-type domain-containing protein</fullName>
    </recommendedName>
</protein>
<dbReference type="PANTHER" id="PTHR32093">
    <property type="entry name" value="LEUCINE-RICH REPEAT EXTENSIN-LIKE PROTEIN 3-RELATED"/>
    <property type="match status" value="1"/>
</dbReference>
<name>A0A517LP16_9PEZI</name>
<dbReference type="AlphaFoldDB" id="A0A517LP16"/>
<keyword evidence="3 6" id="KW-0732">Signal</keyword>
<dbReference type="Proteomes" id="UP000316270">
    <property type="component" value="Chromosome 17"/>
</dbReference>
<feature type="region of interest" description="Disordered" evidence="5">
    <location>
        <begin position="43"/>
        <end position="126"/>
    </location>
</feature>
<evidence type="ECO:0000256" key="3">
    <source>
        <dbReference type="ARBA" id="ARBA00022729"/>
    </source>
</evidence>
<sequence>MKFFTILSVSLAVVHATSYDEPTSNQTDPAIKEEPVVAVVKAELYDKRTFNQIDSKTDDPPTKKDDPSTKKDDPSTKKDDPSTKKDDPSTKKDDPSTKKDDPSTKKDDPSKKKKKCPPNPGPSNLLRDAEILKAFAKTVTHDPKGIMKTYVGDDPCKFKGVFCDLRPDCVKAVAALTFNGFYLGKNLKLTGLIEKLTDITVFHANSNLFLPDVPDTSAMKYFFELDLSHNNMTGEFPKSILKGSTMTFLDLRFNEFTGKIPSDLFKMDLNAIFLHANKFDGEIPEEIGQSPATYMYLGDNKISGSLPESIGKMKNLGELHVANLGLKGPIPESLCKGKWVWKLNMTGNHFDEPIPAACMALKKKKKLLL</sequence>
<evidence type="ECO:0000313" key="8">
    <source>
        <dbReference type="Proteomes" id="UP000316270"/>
    </source>
</evidence>
<feature type="signal peptide" evidence="6">
    <location>
        <begin position="1"/>
        <end position="16"/>
    </location>
</feature>
<dbReference type="InterPro" id="IPR032675">
    <property type="entry name" value="LRR_dom_sf"/>
</dbReference>
<gene>
    <name evidence="7" type="ORF">FKW77_005291</name>
</gene>
<dbReference type="SUPFAM" id="SSF52058">
    <property type="entry name" value="L domain-like"/>
    <property type="match status" value="1"/>
</dbReference>
<evidence type="ECO:0008006" key="9">
    <source>
        <dbReference type="Google" id="ProtNLM"/>
    </source>
</evidence>
<evidence type="ECO:0000256" key="2">
    <source>
        <dbReference type="ARBA" id="ARBA00022525"/>
    </source>
</evidence>
<organism evidence="7 8">
    <name type="scientific">Venturia effusa</name>
    <dbReference type="NCBI Taxonomy" id="50376"/>
    <lineage>
        <taxon>Eukaryota</taxon>
        <taxon>Fungi</taxon>
        <taxon>Dikarya</taxon>
        <taxon>Ascomycota</taxon>
        <taxon>Pezizomycotina</taxon>
        <taxon>Dothideomycetes</taxon>
        <taxon>Pleosporomycetidae</taxon>
        <taxon>Venturiales</taxon>
        <taxon>Venturiaceae</taxon>
        <taxon>Venturia</taxon>
    </lineage>
</organism>
<feature type="chain" id="PRO_5022034385" description="Leucine-rich repeat-containing N-terminal plant-type domain-containing protein" evidence="6">
    <location>
        <begin position="17"/>
        <end position="369"/>
    </location>
</feature>
<comment type="subcellular location">
    <subcellularLocation>
        <location evidence="1">Secreted</location>
    </subcellularLocation>
</comment>
<dbReference type="EMBL" id="CP042201">
    <property type="protein sequence ID" value="QDS77346.1"/>
    <property type="molecule type" value="Genomic_DNA"/>
</dbReference>
<dbReference type="OrthoDB" id="676979at2759"/>
<keyword evidence="4" id="KW-0677">Repeat</keyword>
<dbReference type="InterPro" id="IPR001611">
    <property type="entry name" value="Leu-rich_rpt"/>
</dbReference>
<dbReference type="PANTHER" id="PTHR32093:SF131">
    <property type="entry name" value="LEUCINE-RICH REPEAT-CONTAINING N-TERMINAL PLANT-TYPE DOMAIN-CONTAINING PROTEIN"/>
    <property type="match status" value="1"/>
</dbReference>
<proteinExistence type="predicted"/>
<accession>A0A517LP16</accession>
<evidence type="ECO:0000313" key="7">
    <source>
        <dbReference type="EMBL" id="QDS77346.1"/>
    </source>
</evidence>
<dbReference type="Gene3D" id="3.80.10.10">
    <property type="entry name" value="Ribonuclease Inhibitor"/>
    <property type="match status" value="1"/>
</dbReference>
<dbReference type="Pfam" id="PF00560">
    <property type="entry name" value="LRR_1"/>
    <property type="match status" value="3"/>
</dbReference>
<dbReference type="InterPro" id="IPR051582">
    <property type="entry name" value="LRR_extensin-like_regulator"/>
</dbReference>